<dbReference type="InterPro" id="IPR018097">
    <property type="entry name" value="EGF_Ca-bd_CS"/>
</dbReference>
<keyword evidence="9 14" id="KW-1015">Disulfide bond</keyword>
<evidence type="ECO:0000256" key="5">
    <source>
        <dbReference type="ARBA" id="ARBA00022729"/>
    </source>
</evidence>
<feature type="signal peptide" evidence="18">
    <location>
        <begin position="1"/>
        <end position="22"/>
    </location>
</feature>
<dbReference type="PRINTS" id="PR00261">
    <property type="entry name" value="LDLRECEPTOR"/>
</dbReference>
<feature type="chain" id="PRO_5036386589" description="EGF-like domain-containing protein" evidence="18">
    <location>
        <begin position="23"/>
        <end position="1197"/>
    </location>
</feature>
<dbReference type="CDD" id="cd00054">
    <property type="entry name" value="EGF_CA"/>
    <property type="match status" value="2"/>
</dbReference>
<evidence type="ECO:0000256" key="1">
    <source>
        <dbReference type="ARBA" id="ARBA00009939"/>
    </source>
</evidence>
<organism evidence="20 21">
    <name type="scientific">Aedes aegypti</name>
    <name type="common">Yellowfever mosquito</name>
    <name type="synonym">Culex aegypti</name>
    <dbReference type="NCBI Taxonomy" id="7159"/>
    <lineage>
        <taxon>Eukaryota</taxon>
        <taxon>Metazoa</taxon>
        <taxon>Ecdysozoa</taxon>
        <taxon>Arthropoda</taxon>
        <taxon>Hexapoda</taxon>
        <taxon>Insecta</taxon>
        <taxon>Pterygota</taxon>
        <taxon>Neoptera</taxon>
        <taxon>Endopterygota</taxon>
        <taxon>Diptera</taxon>
        <taxon>Nematocera</taxon>
        <taxon>Culicoidea</taxon>
        <taxon>Culicidae</taxon>
        <taxon>Culicinae</taxon>
        <taxon>Aedini</taxon>
        <taxon>Aedes</taxon>
        <taxon>Stegomyia</taxon>
    </lineage>
</organism>
<evidence type="ECO:0000256" key="14">
    <source>
        <dbReference type="PROSITE-ProRule" id="PRU00124"/>
    </source>
</evidence>
<evidence type="ECO:0000256" key="10">
    <source>
        <dbReference type="ARBA" id="ARBA00023170"/>
    </source>
</evidence>
<evidence type="ECO:0000256" key="7">
    <source>
        <dbReference type="ARBA" id="ARBA00022989"/>
    </source>
</evidence>
<dbReference type="SMART" id="SM00135">
    <property type="entry name" value="LY"/>
    <property type="match status" value="5"/>
</dbReference>
<feature type="disulfide bond" evidence="14">
    <location>
        <begin position="432"/>
        <end position="450"/>
    </location>
</feature>
<keyword evidence="7 17" id="KW-1133">Transmembrane helix</keyword>
<dbReference type="InterPro" id="IPR002172">
    <property type="entry name" value="LDrepeatLR_classA_rpt"/>
</dbReference>
<comment type="similarity">
    <text evidence="1">Belongs to the LDLR family.</text>
</comment>
<keyword evidence="5 18" id="KW-0732">Signal</keyword>
<dbReference type="InterPro" id="IPR049883">
    <property type="entry name" value="NOTCH1_EGF-like"/>
</dbReference>
<dbReference type="PROSITE" id="PS50026">
    <property type="entry name" value="EGF_3"/>
    <property type="match status" value="1"/>
</dbReference>
<dbReference type="Gene3D" id="2.10.25.10">
    <property type="entry name" value="Laminin"/>
    <property type="match status" value="3"/>
</dbReference>
<dbReference type="EnsemblMetazoa" id="AAEL019755-RJ">
    <property type="protein sequence ID" value="AAEL019755-PJ"/>
    <property type="gene ID" value="AAEL019755"/>
</dbReference>
<dbReference type="CDD" id="cd00112">
    <property type="entry name" value="LDLa"/>
    <property type="match status" value="9"/>
</dbReference>
<keyword evidence="8 17" id="KW-0472">Membrane</keyword>
<feature type="disulfide bond" evidence="14">
    <location>
        <begin position="140"/>
        <end position="158"/>
    </location>
</feature>
<dbReference type="FunCoup" id="A0A6I8TK55">
    <property type="interactions" value="659"/>
</dbReference>
<dbReference type="FunFam" id="4.10.400.10:FF:000002">
    <property type="entry name" value="Low-density lipoprotein receptor-related protein 1"/>
    <property type="match status" value="2"/>
</dbReference>
<feature type="disulfide bond" evidence="14">
    <location>
        <begin position="90"/>
        <end position="102"/>
    </location>
</feature>
<feature type="region of interest" description="Disordered" evidence="16">
    <location>
        <begin position="1175"/>
        <end position="1197"/>
    </location>
</feature>
<reference evidence="20" key="2">
    <citation type="submission" date="2020-05" db="UniProtKB">
        <authorList>
            <consortium name="EnsemblMetazoa"/>
        </authorList>
    </citation>
    <scope>IDENTIFICATION</scope>
    <source>
        <strain evidence="20">LVP_AGWG</strain>
    </source>
</reference>
<feature type="disulfide bond" evidence="14">
    <location>
        <begin position="133"/>
        <end position="145"/>
    </location>
</feature>
<accession>A0A6I8TK55</accession>
<evidence type="ECO:0000256" key="13">
    <source>
        <dbReference type="PROSITE-ProRule" id="PRU00076"/>
    </source>
</evidence>
<feature type="compositionally biased region" description="Low complexity" evidence="16">
    <location>
        <begin position="902"/>
        <end position="925"/>
    </location>
</feature>
<dbReference type="GO" id="GO:0012505">
    <property type="term" value="C:endomembrane system"/>
    <property type="evidence" value="ECO:0007669"/>
    <property type="project" value="UniProtKB-SubCell"/>
</dbReference>
<dbReference type="Pfam" id="PF14670">
    <property type="entry name" value="FXa_inhibition"/>
    <property type="match status" value="2"/>
</dbReference>
<feature type="disulfide bond" evidence="14">
    <location>
        <begin position="97"/>
        <end position="115"/>
    </location>
</feature>
<keyword evidence="6" id="KW-0677">Repeat</keyword>
<evidence type="ECO:0000256" key="2">
    <source>
        <dbReference type="ARBA" id="ARBA00022536"/>
    </source>
</evidence>
<dbReference type="PROSITE" id="PS00010">
    <property type="entry name" value="ASX_HYDROXYL"/>
    <property type="match status" value="1"/>
</dbReference>
<dbReference type="FunFam" id="4.10.400.10:FF:000015">
    <property type="entry name" value="Low-density lipoprotein receptor-related protein 1"/>
    <property type="match status" value="1"/>
</dbReference>
<evidence type="ECO:0000256" key="4">
    <source>
        <dbReference type="ARBA" id="ARBA00022692"/>
    </source>
</evidence>
<comment type="subcellular location">
    <subcellularLocation>
        <location evidence="12">Endomembrane system</location>
        <topology evidence="12">Single-pass type I membrane protein</topology>
    </subcellularLocation>
</comment>
<feature type="repeat" description="LDL-receptor class B" evidence="15">
    <location>
        <begin position="632"/>
        <end position="674"/>
    </location>
</feature>
<dbReference type="Proteomes" id="UP000008820">
    <property type="component" value="Chromosome 3"/>
</dbReference>
<evidence type="ECO:0000256" key="12">
    <source>
        <dbReference type="ARBA" id="ARBA00046288"/>
    </source>
</evidence>
<feature type="disulfide bond" evidence="14">
    <location>
        <begin position="273"/>
        <end position="288"/>
    </location>
</feature>
<feature type="repeat" description="LDL-receptor class B" evidence="15">
    <location>
        <begin position="675"/>
        <end position="718"/>
    </location>
</feature>
<evidence type="ECO:0000256" key="16">
    <source>
        <dbReference type="SAM" id="MobiDB-lite"/>
    </source>
</evidence>
<dbReference type="SMART" id="SM00181">
    <property type="entry name" value="EGF"/>
    <property type="match status" value="5"/>
</dbReference>
<dbReference type="EnsemblMetazoa" id="AAEL019755-RQ">
    <property type="protein sequence ID" value="AAEL019755-PQ"/>
    <property type="gene ID" value="AAEL019755"/>
</dbReference>
<feature type="repeat" description="LDL-receptor class B" evidence="15">
    <location>
        <begin position="588"/>
        <end position="631"/>
    </location>
</feature>
<evidence type="ECO:0000256" key="17">
    <source>
        <dbReference type="SAM" id="Phobius"/>
    </source>
</evidence>
<dbReference type="GO" id="GO:0005886">
    <property type="term" value="C:plasma membrane"/>
    <property type="evidence" value="ECO:0007669"/>
    <property type="project" value="TreeGrafter"/>
</dbReference>
<feature type="region of interest" description="Disordered" evidence="16">
    <location>
        <begin position="53"/>
        <end position="80"/>
    </location>
</feature>
<feature type="disulfide bond" evidence="14">
    <location>
        <begin position="261"/>
        <end position="279"/>
    </location>
</feature>
<dbReference type="Gene3D" id="2.120.10.30">
    <property type="entry name" value="TolB, C-terminal domain"/>
    <property type="match status" value="1"/>
</dbReference>
<feature type="disulfide bond" evidence="14">
    <location>
        <begin position="313"/>
        <end position="328"/>
    </location>
</feature>
<gene>
    <name evidence="20" type="primary">5576021</name>
</gene>
<dbReference type="PROSITE" id="PS50068">
    <property type="entry name" value="LDLRA_2"/>
    <property type="match status" value="9"/>
</dbReference>
<dbReference type="InterPro" id="IPR009030">
    <property type="entry name" value="Growth_fac_rcpt_cys_sf"/>
</dbReference>
<dbReference type="PROSITE" id="PS01186">
    <property type="entry name" value="EGF_2"/>
    <property type="match status" value="1"/>
</dbReference>
<evidence type="ECO:0000256" key="9">
    <source>
        <dbReference type="ARBA" id="ARBA00023157"/>
    </source>
</evidence>
<dbReference type="FunFam" id="2.120.10.30:FF:000002">
    <property type="entry name" value="low-density lipoprotein receptor isoform X1"/>
    <property type="match status" value="1"/>
</dbReference>
<evidence type="ECO:0000256" key="6">
    <source>
        <dbReference type="ARBA" id="ARBA00022737"/>
    </source>
</evidence>
<dbReference type="GO" id="GO:0043235">
    <property type="term" value="C:receptor complex"/>
    <property type="evidence" value="ECO:0007669"/>
    <property type="project" value="TreeGrafter"/>
</dbReference>
<protein>
    <recommendedName>
        <fullName evidence="19">EGF-like domain-containing protein</fullName>
    </recommendedName>
</protein>
<feature type="region of interest" description="Disordered" evidence="16">
    <location>
        <begin position="865"/>
        <end position="928"/>
    </location>
</feature>
<dbReference type="InterPro" id="IPR023415">
    <property type="entry name" value="LDLR_class-A_CS"/>
</dbReference>
<dbReference type="InterPro" id="IPR011042">
    <property type="entry name" value="6-blade_b-propeller_TolB-like"/>
</dbReference>
<keyword evidence="4 17" id="KW-0812">Transmembrane</keyword>
<feature type="disulfide bond" evidence="14">
    <location>
        <begin position="401"/>
        <end position="416"/>
    </location>
</feature>
<dbReference type="InterPro" id="IPR001881">
    <property type="entry name" value="EGF-like_Ca-bd_dom"/>
</dbReference>
<feature type="disulfide bond" evidence="14">
    <location>
        <begin position="194"/>
        <end position="209"/>
    </location>
</feature>
<keyword evidence="21" id="KW-1185">Reference proteome</keyword>
<keyword evidence="10" id="KW-0675">Receptor</keyword>
<feature type="disulfide bond" evidence="14">
    <location>
        <begin position="235"/>
        <end position="250"/>
    </location>
</feature>
<feature type="domain" description="EGF-like" evidence="19">
    <location>
        <begin position="462"/>
        <end position="501"/>
    </location>
</feature>
<dbReference type="SUPFAM" id="SSF57184">
    <property type="entry name" value="Growth factor receptor domain"/>
    <property type="match status" value="1"/>
</dbReference>
<dbReference type="EnsemblMetazoa" id="AAEL019755-RO">
    <property type="protein sequence ID" value="AAEL019755-PO"/>
    <property type="gene ID" value="AAEL019755"/>
</dbReference>
<dbReference type="AlphaFoldDB" id="A0A6I8TK55"/>
<dbReference type="PROSITE" id="PS01209">
    <property type="entry name" value="LDLRA_1"/>
    <property type="match status" value="5"/>
</dbReference>
<dbReference type="GO" id="GO:0005509">
    <property type="term" value="F:calcium ion binding"/>
    <property type="evidence" value="ECO:0007669"/>
    <property type="project" value="InterPro"/>
</dbReference>
<evidence type="ECO:0000259" key="19">
    <source>
        <dbReference type="PROSITE" id="PS50026"/>
    </source>
</evidence>
<proteinExistence type="inferred from homology"/>
<feature type="repeat" description="LDL-receptor class B" evidence="15">
    <location>
        <begin position="719"/>
        <end position="763"/>
    </location>
</feature>
<evidence type="ECO:0000313" key="21">
    <source>
        <dbReference type="Proteomes" id="UP000008820"/>
    </source>
</evidence>
<evidence type="ECO:0000256" key="11">
    <source>
        <dbReference type="ARBA" id="ARBA00023180"/>
    </source>
</evidence>
<dbReference type="FunFam" id="4.10.400.10:FF:000004">
    <property type="entry name" value="Low-density lipoprotein receptor-related protein 1"/>
    <property type="match status" value="1"/>
</dbReference>
<dbReference type="Pfam" id="PF07645">
    <property type="entry name" value="EGF_CA"/>
    <property type="match status" value="1"/>
</dbReference>
<dbReference type="GO" id="GO:0006897">
    <property type="term" value="P:endocytosis"/>
    <property type="evidence" value="ECO:0007669"/>
    <property type="project" value="UniProtKB-KW"/>
</dbReference>
<dbReference type="PANTHER" id="PTHR22722:SF14">
    <property type="entry name" value="MEGALIN, ISOFORM A"/>
    <property type="match status" value="1"/>
</dbReference>
<evidence type="ECO:0000256" key="15">
    <source>
        <dbReference type="PROSITE-ProRule" id="PRU00461"/>
    </source>
</evidence>
<dbReference type="PROSITE" id="PS51120">
    <property type="entry name" value="LDLRB"/>
    <property type="match status" value="4"/>
</dbReference>
<keyword evidence="11" id="KW-0325">Glycoprotein</keyword>
<dbReference type="EnsemblMetazoa" id="AAEL019755-RR">
    <property type="protein sequence ID" value="AAEL019755-PR"/>
    <property type="gene ID" value="AAEL019755"/>
</dbReference>
<dbReference type="InterPro" id="IPR051221">
    <property type="entry name" value="LDLR-related"/>
</dbReference>
<feature type="region of interest" description="Disordered" evidence="16">
    <location>
        <begin position="972"/>
        <end position="1034"/>
    </location>
</feature>
<name>A0A6I8TK55_AEDAE</name>
<dbReference type="FunFam" id="4.10.400.10:FF:000113">
    <property type="entry name" value="Low-density lipoprotein receptor-related protein 8"/>
    <property type="match status" value="1"/>
</dbReference>
<dbReference type="Pfam" id="PF00058">
    <property type="entry name" value="Ldl_recept_b"/>
    <property type="match status" value="4"/>
</dbReference>
<dbReference type="Gene3D" id="4.10.400.10">
    <property type="entry name" value="Low-density Lipoprotein Receptor"/>
    <property type="match status" value="9"/>
</dbReference>
<comment type="caution">
    <text evidence="13">Lacks conserved residue(s) required for the propagation of feature annotation.</text>
</comment>
<dbReference type="EnsemblMetazoa" id="AAEL019755-RE">
    <property type="protein sequence ID" value="AAEL019755-PE"/>
    <property type="gene ID" value="AAEL019755"/>
</dbReference>
<feature type="disulfide bond" evidence="14">
    <location>
        <begin position="301"/>
        <end position="319"/>
    </location>
</feature>
<evidence type="ECO:0000256" key="3">
    <source>
        <dbReference type="ARBA" id="ARBA00022583"/>
    </source>
</evidence>
<keyword evidence="3" id="KW-0254">Endocytosis</keyword>
<evidence type="ECO:0000256" key="8">
    <source>
        <dbReference type="ARBA" id="ARBA00023136"/>
    </source>
</evidence>
<dbReference type="InterPro" id="IPR000742">
    <property type="entry name" value="EGF"/>
</dbReference>
<evidence type="ECO:0000313" key="20">
    <source>
        <dbReference type="EnsemblMetazoa" id="AAEL019755-PQ"/>
    </source>
</evidence>
<feature type="disulfide bond" evidence="14">
    <location>
        <begin position="254"/>
        <end position="266"/>
    </location>
</feature>
<dbReference type="OrthoDB" id="664115at2759"/>
<dbReference type="EnsemblMetazoa" id="AAEL019755-RL">
    <property type="protein sequence ID" value="AAEL019755-PL"/>
    <property type="gene ID" value="AAEL019755"/>
</dbReference>
<dbReference type="PANTHER" id="PTHR22722">
    <property type="entry name" value="LOW-DENSITY LIPOPROTEIN RECEPTOR-RELATED PROTEIN 2-RELATED"/>
    <property type="match status" value="1"/>
</dbReference>
<feature type="compositionally biased region" description="Polar residues" evidence="16">
    <location>
        <begin position="872"/>
        <end position="887"/>
    </location>
</feature>
<sequence length="1197" mass="133557">MTRSLRLLVLGAFCLAYFCCDASKLGTKAGLDEQAAAASLKEETLQSNMLPEEEPVHVTKGPKLTGNKPTKVTPAIEKGPSNELNSTLQCSERQFRCNDGHCIHVSFVCDGEADCSDGSDEHSRECKVTETNCSDDKFRCKSGRCIPKHWQCDGENDCSDGSDEDSEKCLNKTCPSNEVMCKSGDRCIPRGWLCDREPDCPDGSDEKDCKSKVCSSEEFTCRSGTGTCIPLAWMCDQNRDCPDGSDEMSCNETCRSDEFTCANGRCIQKRWQCDRDDDCGDNSDEKGCQATTCDPLKQFACSENYCITSKWRCDGEPDCPDGSDERGCTNPTPPTVNPCLSLEYQCSDRITCIHKSWICDGEKDCPQGDDEMPPICQNVTCRPDQFQCKKDKTCINGHFHCNGKPECSDGSDEVDCAERPAVKCNPKTEFDCGGGMCIPLSKVCDKKPDCPEFQDEPNDKCGKNECLENNGGCSHLCVDTPAGFYCDCKPGYKLVNNRTCEDIDECAEAGSCSQKCTNEIGTFKCECMPGYLRDPRDHTKCKATEGHASLLFARRHDIRKISLDHREMTSIVNDTKSATALDFVFRTGMIYWSDVSEQRIYKAPIDEGSDKTVVVKDQTVTSDGLAVDWIYNHIYFTDIKKATIELTNFDGNMGKILIKDDLEIPRAIALDPIDGWMYWTDWGTTPRIERAGMDGTHRQVIVTYEVKWPNGITLDLVRKRVYWVDAKLNTISSCDYDGSKRTVVLYSADYLRHPFSITTFEDYVYWTDWDKEAVFKASKFNGKDIEPVTAMHMLQHPMTIHVYHPYRQPDGTNHCQAVNGHCSHLCLPAPQINSRSPKISCACPTGLKLMDDGLMCVEDVSVTTTRGPTTTHASSLRPSKGNATSSGKDIEHHPGNIYDSNKSIIASSGKTASSSSHGDNNSSSSTHPSFANSLHIAAICTNLTRIEALIASLKSIKTVNKTVLHRSYFNRRRVRPTTEGPPDDHLLSSEPTTTTSMTTPGDHDYDEHSTTPPQNETETDYDHEADSRQTTEDEGTVEYSYWEYRKRFNMLETLFMDKVVDIGGPDGGNLAIYGNELHASYEYVRWLCRKYQATMRNGTDGTIIKPDVMEPDNGLVAFITIGISTVVVLLLLVGAYFVYKHHVHRNSTSMNFDNPVYRKTTEDQFSLEKNLPNRMYPSTVGEEAQEPLNRPGTNDFV</sequence>
<dbReference type="FunFam" id="4.10.400.10:FF:000250">
    <property type="entry name" value="Lipophorin receptor 2, isoform B"/>
    <property type="match status" value="1"/>
</dbReference>
<feature type="compositionally biased region" description="Basic and acidic residues" evidence="16">
    <location>
        <begin position="1020"/>
        <end position="1031"/>
    </location>
</feature>
<dbReference type="Pfam" id="PF00057">
    <property type="entry name" value="Ldl_recept_a"/>
    <property type="match status" value="9"/>
</dbReference>
<dbReference type="PROSITE" id="PS01187">
    <property type="entry name" value="EGF_CA"/>
    <property type="match status" value="1"/>
</dbReference>
<dbReference type="SUPFAM" id="SSF57424">
    <property type="entry name" value="LDL receptor-like module"/>
    <property type="match status" value="8"/>
</dbReference>
<feature type="transmembrane region" description="Helical" evidence="17">
    <location>
        <begin position="1115"/>
        <end position="1139"/>
    </location>
</feature>
<dbReference type="InterPro" id="IPR000033">
    <property type="entry name" value="LDLR_classB_rpt"/>
</dbReference>
<keyword evidence="2 13" id="KW-0245">EGF-like domain</keyword>
<evidence type="ECO:0000256" key="18">
    <source>
        <dbReference type="SAM" id="SignalP"/>
    </source>
</evidence>
<reference evidence="20 21" key="1">
    <citation type="submission" date="2017-06" db="EMBL/GenBank/DDBJ databases">
        <title>Aedes aegypti genome working group (AGWG) sequencing and assembly.</title>
        <authorList>
            <consortium name="Aedes aegypti Genome Working Group (AGWG)"/>
            <person name="Matthews B.J."/>
        </authorList>
    </citation>
    <scope>NUCLEOTIDE SEQUENCE [LARGE SCALE GENOMIC DNA]</scope>
    <source>
        <strain evidence="20 21">LVP_AGWG</strain>
    </source>
</reference>
<dbReference type="InterPro" id="IPR036055">
    <property type="entry name" value="LDL_receptor-like_sf"/>
</dbReference>
<dbReference type="SMART" id="SM00192">
    <property type="entry name" value="LDLa"/>
    <property type="match status" value="9"/>
</dbReference>
<dbReference type="InterPro" id="IPR000152">
    <property type="entry name" value="EGF-type_Asp/Asn_hydroxyl_site"/>
</dbReference>
<dbReference type="SUPFAM" id="SSF63825">
    <property type="entry name" value="YWTD domain"/>
    <property type="match status" value="1"/>
</dbReference>
<dbReference type="SMART" id="SM00179">
    <property type="entry name" value="EGF_CA"/>
    <property type="match status" value="2"/>
</dbReference>
<dbReference type="FunFam" id="2.10.25.10:FF:000009">
    <property type="entry name" value="Low-density lipoprotein receptor isoform 1"/>
    <property type="match status" value="1"/>
</dbReference>
<dbReference type="InParanoid" id="A0A6I8TK55"/>